<feature type="transmembrane region" description="Helical" evidence="1">
    <location>
        <begin position="210"/>
        <end position="230"/>
    </location>
</feature>
<dbReference type="InterPro" id="IPR000620">
    <property type="entry name" value="EamA_dom"/>
</dbReference>
<feature type="transmembrane region" description="Helical" evidence="1">
    <location>
        <begin position="66"/>
        <end position="87"/>
    </location>
</feature>
<protein>
    <submittedName>
        <fullName evidence="3">Multidrug transporter</fullName>
    </submittedName>
</protein>
<dbReference type="SUPFAM" id="SSF103481">
    <property type="entry name" value="Multidrug resistance efflux transporter EmrE"/>
    <property type="match status" value="2"/>
</dbReference>
<keyword evidence="1" id="KW-0812">Transmembrane</keyword>
<name>A0A0C5WB23_9FLAO</name>
<feature type="transmembrane region" description="Helical" evidence="1">
    <location>
        <begin position="263"/>
        <end position="281"/>
    </location>
</feature>
<dbReference type="GO" id="GO:0016020">
    <property type="term" value="C:membrane"/>
    <property type="evidence" value="ECO:0007669"/>
    <property type="project" value="InterPro"/>
</dbReference>
<sequence length="288" mass="32125">MKNQYTKNLIFLLIATLFGSTSGPLGKFIDLDPPLIIWCRCIIGGLFLYIFCYVKKVNLKISSKKDFLTITISALFFGAHWITYFYALKLSNVAIGMLSLFTYPMLTALIEPLFIKVKFDPMYIFLSIMVLIGLYILAPEFSLESSSFSAIIFGVISALLYALRNIISKKLISRYSGMSIMMHQLIILSLVLLPAPFLFDVSNISTEFPYIIALALLTTAIGHTMIVSSFKHFSVSTASIISSTQPIFGILIAIVFLNEIPNLNTFIGGSLILATVVIESYRSRQKTN</sequence>
<keyword evidence="1" id="KW-0472">Membrane</keyword>
<gene>
    <name evidence="3" type="ORF">AW14_01955</name>
</gene>
<reference evidence="3 4" key="1">
    <citation type="submission" date="2014-02" db="EMBL/GenBank/DDBJ databases">
        <authorList>
            <person name="Young C.-C."/>
            <person name="Hameed A."/>
            <person name="Huang H.-C."/>
            <person name="Shahina M."/>
        </authorList>
    </citation>
    <scope>NUCLEOTIDE SEQUENCE [LARGE SCALE GENOMIC DNA]</scope>
    <source>
        <strain evidence="3 4">CC-SAMT-1</strain>
    </source>
</reference>
<feature type="transmembrane region" description="Helical" evidence="1">
    <location>
        <begin position="93"/>
        <end position="115"/>
    </location>
</feature>
<dbReference type="RefSeq" id="WP_044637270.1">
    <property type="nucleotide sequence ID" value="NZ_CP007202.1"/>
</dbReference>
<dbReference type="HOGENOM" id="CLU_033863_15_3_10"/>
<dbReference type="Proteomes" id="UP000032229">
    <property type="component" value="Chromosome"/>
</dbReference>
<dbReference type="KEGG" id="sze:AW14_01955"/>
<dbReference type="Pfam" id="PF00892">
    <property type="entry name" value="EamA"/>
    <property type="match status" value="2"/>
</dbReference>
<proteinExistence type="predicted"/>
<dbReference type="PATRIC" id="fig|1454006.5.peg.369"/>
<evidence type="ECO:0000313" key="4">
    <source>
        <dbReference type="Proteomes" id="UP000032229"/>
    </source>
</evidence>
<feature type="domain" description="EamA" evidence="2">
    <location>
        <begin position="9"/>
        <end position="137"/>
    </location>
</feature>
<evidence type="ECO:0000256" key="1">
    <source>
        <dbReference type="SAM" id="Phobius"/>
    </source>
</evidence>
<feature type="domain" description="EamA" evidence="2">
    <location>
        <begin position="149"/>
        <end position="278"/>
    </location>
</feature>
<dbReference type="STRING" id="1454006.AW14_01955"/>
<accession>A0A0C5WB23</accession>
<organism evidence="3 4">
    <name type="scientific">Siansivirga zeaxanthinifaciens CC-SAMT-1</name>
    <dbReference type="NCBI Taxonomy" id="1454006"/>
    <lineage>
        <taxon>Bacteria</taxon>
        <taxon>Pseudomonadati</taxon>
        <taxon>Bacteroidota</taxon>
        <taxon>Flavobacteriia</taxon>
        <taxon>Flavobacteriales</taxon>
        <taxon>Flavobacteriaceae</taxon>
        <taxon>Siansivirga</taxon>
    </lineage>
</organism>
<dbReference type="PANTHER" id="PTHR22911:SF79">
    <property type="entry name" value="MOBA-LIKE NTP TRANSFERASE DOMAIN-CONTAINING PROTEIN"/>
    <property type="match status" value="1"/>
</dbReference>
<feature type="transmembrane region" description="Helical" evidence="1">
    <location>
        <begin position="237"/>
        <end position="257"/>
    </location>
</feature>
<evidence type="ECO:0000259" key="2">
    <source>
        <dbReference type="Pfam" id="PF00892"/>
    </source>
</evidence>
<evidence type="ECO:0000313" key="3">
    <source>
        <dbReference type="EMBL" id="AJR02589.1"/>
    </source>
</evidence>
<dbReference type="EMBL" id="CP007202">
    <property type="protein sequence ID" value="AJR02589.1"/>
    <property type="molecule type" value="Genomic_DNA"/>
</dbReference>
<dbReference type="InterPro" id="IPR037185">
    <property type="entry name" value="EmrE-like"/>
</dbReference>
<feature type="transmembrane region" description="Helical" evidence="1">
    <location>
        <begin position="175"/>
        <end position="198"/>
    </location>
</feature>
<keyword evidence="4" id="KW-1185">Reference proteome</keyword>
<feature type="transmembrane region" description="Helical" evidence="1">
    <location>
        <begin position="35"/>
        <end position="54"/>
    </location>
</feature>
<dbReference type="OrthoDB" id="9150437at2"/>
<keyword evidence="1" id="KW-1133">Transmembrane helix</keyword>
<feature type="transmembrane region" description="Helical" evidence="1">
    <location>
        <begin position="122"/>
        <end position="139"/>
    </location>
</feature>
<dbReference type="AlphaFoldDB" id="A0A0C5WB23"/>
<dbReference type="PANTHER" id="PTHR22911">
    <property type="entry name" value="ACYL-MALONYL CONDENSING ENZYME-RELATED"/>
    <property type="match status" value="1"/>
</dbReference>
<feature type="transmembrane region" description="Helical" evidence="1">
    <location>
        <begin position="145"/>
        <end position="163"/>
    </location>
</feature>